<name>A0A6C0IA90_9ZZZZ</name>
<organism evidence="1">
    <name type="scientific">viral metagenome</name>
    <dbReference type="NCBI Taxonomy" id="1070528"/>
    <lineage>
        <taxon>unclassified sequences</taxon>
        <taxon>metagenomes</taxon>
        <taxon>organismal metagenomes</taxon>
    </lineage>
</organism>
<dbReference type="Gene3D" id="3.40.50.150">
    <property type="entry name" value="Vaccinia Virus protein VP39"/>
    <property type="match status" value="1"/>
</dbReference>
<dbReference type="CDD" id="cd02440">
    <property type="entry name" value="AdoMet_MTases"/>
    <property type="match status" value="1"/>
</dbReference>
<evidence type="ECO:0000313" key="1">
    <source>
        <dbReference type="EMBL" id="QHT89948.1"/>
    </source>
</evidence>
<dbReference type="Pfam" id="PF13578">
    <property type="entry name" value="Methyltransf_24"/>
    <property type="match status" value="1"/>
</dbReference>
<protein>
    <recommendedName>
        <fullName evidence="2">Methyltransferase</fullName>
    </recommendedName>
</protein>
<dbReference type="SUPFAM" id="SSF53335">
    <property type="entry name" value="S-adenosyl-L-methionine-dependent methyltransferases"/>
    <property type="match status" value="1"/>
</dbReference>
<dbReference type="InterPro" id="IPR029063">
    <property type="entry name" value="SAM-dependent_MTases_sf"/>
</dbReference>
<dbReference type="EMBL" id="MN740152">
    <property type="protein sequence ID" value="QHT89948.1"/>
    <property type="molecule type" value="Genomic_DNA"/>
</dbReference>
<sequence length="216" mass="25161">MEQRELILLTVINAWKKIIETKLIPVIKKTIENTDEWLEGNIYNYKPDMIYEEGYYAKQQNIILCAANPNIKKVLEIGFNSGFSTLLMLLSNPNIYVTCVDINIHPYTVPCYNIIKQYFGDRINLLIGDSTVVVPTIKDTFDLIHIDGAHHPLIAERDIVNSIRLCNNNCVLIMDDTDMFELNTLWNHYIFTYNLTDYPYDLVDTFKHSIKQYVKT</sequence>
<evidence type="ECO:0008006" key="2">
    <source>
        <dbReference type="Google" id="ProtNLM"/>
    </source>
</evidence>
<dbReference type="AlphaFoldDB" id="A0A6C0IA90"/>
<reference evidence="1" key="1">
    <citation type="journal article" date="2020" name="Nature">
        <title>Giant virus diversity and host interactions through global metagenomics.</title>
        <authorList>
            <person name="Schulz F."/>
            <person name="Roux S."/>
            <person name="Paez-Espino D."/>
            <person name="Jungbluth S."/>
            <person name="Walsh D.A."/>
            <person name="Denef V.J."/>
            <person name="McMahon K.D."/>
            <person name="Konstantinidis K.T."/>
            <person name="Eloe-Fadrosh E.A."/>
            <person name="Kyrpides N.C."/>
            <person name="Woyke T."/>
        </authorList>
    </citation>
    <scope>NUCLEOTIDE SEQUENCE</scope>
    <source>
        <strain evidence="1">GVMAG-M-3300023184-62</strain>
    </source>
</reference>
<accession>A0A6C0IA90</accession>
<proteinExistence type="predicted"/>